<keyword evidence="1" id="KW-1133">Transmembrane helix</keyword>
<dbReference type="Proteomes" id="UP000274822">
    <property type="component" value="Unassembled WGS sequence"/>
</dbReference>
<keyword evidence="3" id="KW-1185">Reference proteome</keyword>
<feature type="transmembrane region" description="Helical" evidence="1">
    <location>
        <begin position="20"/>
        <end position="41"/>
    </location>
</feature>
<dbReference type="EMBL" id="RBNJ01009947">
    <property type="protein sequence ID" value="RUS26659.1"/>
    <property type="molecule type" value="Genomic_DNA"/>
</dbReference>
<dbReference type="AlphaFoldDB" id="A0A433QA99"/>
<comment type="caution">
    <text evidence="2">The sequence shown here is derived from an EMBL/GenBank/DDBJ whole genome shotgun (WGS) entry which is preliminary data.</text>
</comment>
<reference evidence="2 3" key="1">
    <citation type="journal article" date="2018" name="New Phytol.">
        <title>Phylogenomics of Endogonaceae and evolution of mycorrhizas within Mucoromycota.</title>
        <authorList>
            <person name="Chang Y."/>
            <person name="Desiro A."/>
            <person name="Na H."/>
            <person name="Sandor L."/>
            <person name="Lipzen A."/>
            <person name="Clum A."/>
            <person name="Barry K."/>
            <person name="Grigoriev I.V."/>
            <person name="Martin F.M."/>
            <person name="Stajich J.E."/>
            <person name="Smith M.E."/>
            <person name="Bonito G."/>
            <person name="Spatafora J.W."/>
        </authorList>
    </citation>
    <scope>NUCLEOTIDE SEQUENCE [LARGE SCALE GENOMIC DNA]</scope>
    <source>
        <strain evidence="2 3">AD002</strain>
    </source>
</reference>
<evidence type="ECO:0000256" key="1">
    <source>
        <dbReference type="SAM" id="Phobius"/>
    </source>
</evidence>
<accession>A0A433QA99</accession>
<evidence type="ECO:0000313" key="2">
    <source>
        <dbReference type="EMBL" id="RUS26659.1"/>
    </source>
</evidence>
<keyword evidence="1" id="KW-0472">Membrane</keyword>
<gene>
    <name evidence="2" type="ORF">BC938DRAFT_484298</name>
</gene>
<sequence length="62" mass="7318">MERFWGYKDESRLLRTLRITASIIIIILMASLILISGRDLVNQQASIQQYRETKTTFLLQIF</sequence>
<name>A0A433QA99_9FUNG</name>
<evidence type="ECO:0000313" key="3">
    <source>
        <dbReference type="Proteomes" id="UP000274822"/>
    </source>
</evidence>
<organism evidence="2 3">
    <name type="scientific">Jimgerdemannia flammicorona</name>
    <dbReference type="NCBI Taxonomy" id="994334"/>
    <lineage>
        <taxon>Eukaryota</taxon>
        <taxon>Fungi</taxon>
        <taxon>Fungi incertae sedis</taxon>
        <taxon>Mucoromycota</taxon>
        <taxon>Mucoromycotina</taxon>
        <taxon>Endogonomycetes</taxon>
        <taxon>Endogonales</taxon>
        <taxon>Endogonaceae</taxon>
        <taxon>Jimgerdemannia</taxon>
    </lineage>
</organism>
<proteinExistence type="predicted"/>
<keyword evidence="1" id="KW-0812">Transmembrane</keyword>
<protein>
    <submittedName>
        <fullName evidence="2">Uncharacterized protein</fullName>
    </submittedName>
</protein>